<accession>A0AAV4W365</accession>
<keyword evidence="2" id="KW-1185">Reference proteome</keyword>
<name>A0AAV4W365_CAEEX</name>
<dbReference type="AlphaFoldDB" id="A0AAV4W365"/>
<comment type="caution">
    <text evidence="1">The sequence shown here is derived from an EMBL/GenBank/DDBJ whole genome shotgun (WGS) entry which is preliminary data.</text>
</comment>
<reference evidence="1 2" key="1">
    <citation type="submission" date="2021-06" db="EMBL/GenBank/DDBJ databases">
        <title>Caerostris extrusa draft genome.</title>
        <authorList>
            <person name="Kono N."/>
            <person name="Arakawa K."/>
        </authorList>
    </citation>
    <scope>NUCLEOTIDE SEQUENCE [LARGE SCALE GENOMIC DNA]</scope>
</reference>
<evidence type="ECO:0000313" key="2">
    <source>
        <dbReference type="Proteomes" id="UP001054945"/>
    </source>
</evidence>
<dbReference type="Proteomes" id="UP001054945">
    <property type="component" value="Unassembled WGS sequence"/>
</dbReference>
<sequence>MKGNIISHEGKISLIVHTKSGKPKGLEILFQSPSSEYEVLGSLAQGPDDDLSLSFASRGKQLGKFIIRTSDKCFDVIYTRSGPASNVSLCFNKREHHKYSLVSLKAFVKNHKCIEAGISVDSKFPTHFNIVLECAKDDVCNLLKEIGDFEHIFHGHTTEEIIKELKKKFEKYIKEFIEPIRSTWLPKPADVRKCLHHLKDTIVKTLKSHFPDFYEHLQVLFKDFPDYAKTIVKRTIKKYIKCSGLCRYIVEFYKSHHLKQIRLSVSERFREVKDSILPFIFPFPGIIPGIFNTFSRAFCQILSRAFCQKLSQELKYALDSWKNKDAIARGYFEQLGRNFKINIKRWWNQLVRVVTFQPKEGKIMVQVRQPFGKTDIEKIKASFS</sequence>
<organism evidence="1 2">
    <name type="scientific">Caerostris extrusa</name>
    <name type="common">Bark spider</name>
    <name type="synonym">Caerostris bankana</name>
    <dbReference type="NCBI Taxonomy" id="172846"/>
    <lineage>
        <taxon>Eukaryota</taxon>
        <taxon>Metazoa</taxon>
        <taxon>Ecdysozoa</taxon>
        <taxon>Arthropoda</taxon>
        <taxon>Chelicerata</taxon>
        <taxon>Arachnida</taxon>
        <taxon>Araneae</taxon>
        <taxon>Araneomorphae</taxon>
        <taxon>Entelegynae</taxon>
        <taxon>Araneoidea</taxon>
        <taxon>Araneidae</taxon>
        <taxon>Caerostris</taxon>
    </lineage>
</organism>
<gene>
    <name evidence="1" type="primary">VIT_2</name>
    <name evidence="1" type="ORF">CEXT_292971</name>
</gene>
<protein>
    <submittedName>
        <fullName evidence="1">Vitellogenin</fullName>
    </submittedName>
</protein>
<evidence type="ECO:0000313" key="1">
    <source>
        <dbReference type="EMBL" id="GIY76838.1"/>
    </source>
</evidence>
<proteinExistence type="predicted"/>
<dbReference type="EMBL" id="BPLR01015537">
    <property type="protein sequence ID" value="GIY76838.1"/>
    <property type="molecule type" value="Genomic_DNA"/>
</dbReference>